<dbReference type="RefSeq" id="XP_037225357.1">
    <property type="nucleotide sequence ID" value="XM_037357447.1"/>
</dbReference>
<name>A0A8H6TDK6_9AGAR</name>
<dbReference type="EMBL" id="JACAZF010000001">
    <property type="protein sequence ID" value="KAF7315334.1"/>
    <property type="molecule type" value="Genomic_DNA"/>
</dbReference>
<evidence type="ECO:0000256" key="11">
    <source>
        <dbReference type="ARBA" id="ARBA00048778"/>
    </source>
</evidence>
<keyword evidence="4" id="KW-0547">Nucleotide-binding</keyword>
<evidence type="ECO:0000313" key="16">
    <source>
        <dbReference type="Proteomes" id="UP000636479"/>
    </source>
</evidence>
<keyword evidence="16" id="KW-1185">Reference proteome</keyword>
<evidence type="ECO:0000256" key="1">
    <source>
        <dbReference type="ARBA" id="ARBA00004434"/>
    </source>
</evidence>
<dbReference type="PANTHER" id="PTHR23070">
    <property type="entry name" value="BCS1 AAA-TYPE ATPASE"/>
    <property type="match status" value="1"/>
</dbReference>
<dbReference type="InterPro" id="IPR057495">
    <property type="entry name" value="AAA_lid_BCS1"/>
</dbReference>
<keyword evidence="3" id="KW-0812">Transmembrane</keyword>
<evidence type="ECO:0000256" key="6">
    <source>
        <dbReference type="ARBA" id="ARBA00022801"/>
    </source>
</evidence>
<evidence type="ECO:0000256" key="2">
    <source>
        <dbReference type="ARBA" id="ARBA00007448"/>
    </source>
</evidence>
<evidence type="ECO:0000256" key="8">
    <source>
        <dbReference type="ARBA" id="ARBA00022989"/>
    </source>
</evidence>
<feature type="compositionally biased region" description="Basic and acidic residues" evidence="12">
    <location>
        <begin position="539"/>
        <end position="558"/>
    </location>
</feature>
<feature type="domain" description="AAA+ ATPase" evidence="13">
    <location>
        <begin position="272"/>
        <end position="411"/>
    </location>
</feature>
<comment type="caution">
    <text evidence="15">The sequence shown here is derived from an EMBL/GenBank/DDBJ whole genome shotgun (WGS) entry which is preliminary data.</text>
</comment>
<dbReference type="InterPro" id="IPR003959">
    <property type="entry name" value="ATPase_AAA_core"/>
</dbReference>
<dbReference type="InterPro" id="IPR027417">
    <property type="entry name" value="P-loop_NTPase"/>
</dbReference>
<evidence type="ECO:0008006" key="17">
    <source>
        <dbReference type="Google" id="ProtNLM"/>
    </source>
</evidence>
<dbReference type="GO" id="GO:0005743">
    <property type="term" value="C:mitochondrial inner membrane"/>
    <property type="evidence" value="ECO:0007669"/>
    <property type="project" value="UniProtKB-SubCell"/>
</dbReference>
<keyword evidence="5" id="KW-0999">Mitochondrion inner membrane</keyword>
<dbReference type="InterPro" id="IPR050747">
    <property type="entry name" value="Mitochondrial_chaperone_BCS1"/>
</dbReference>
<comment type="similarity">
    <text evidence="2">Belongs to the AAA ATPase family. BCS1 subfamily.</text>
</comment>
<keyword evidence="8" id="KW-1133">Transmembrane helix</keyword>
<comment type="catalytic activity">
    <reaction evidence="11">
        <text>ATP + H2O = ADP + phosphate + H(+)</text>
        <dbReference type="Rhea" id="RHEA:13065"/>
        <dbReference type="ChEBI" id="CHEBI:15377"/>
        <dbReference type="ChEBI" id="CHEBI:15378"/>
        <dbReference type="ChEBI" id="CHEBI:30616"/>
        <dbReference type="ChEBI" id="CHEBI:43474"/>
        <dbReference type="ChEBI" id="CHEBI:456216"/>
    </reaction>
    <physiologicalReaction direction="left-to-right" evidence="11">
        <dbReference type="Rhea" id="RHEA:13066"/>
    </physiologicalReaction>
</comment>
<dbReference type="Pfam" id="PF25426">
    <property type="entry name" value="AAA_lid_BCS1"/>
    <property type="match status" value="1"/>
</dbReference>
<dbReference type="GO" id="GO:0016887">
    <property type="term" value="F:ATP hydrolysis activity"/>
    <property type="evidence" value="ECO:0007669"/>
    <property type="project" value="InterPro"/>
</dbReference>
<keyword evidence="7" id="KW-0067">ATP-binding</keyword>
<dbReference type="SMART" id="SM01024">
    <property type="entry name" value="BCS1_N"/>
    <property type="match status" value="1"/>
</dbReference>
<dbReference type="SUPFAM" id="SSF52540">
    <property type="entry name" value="P-loop containing nucleoside triphosphate hydrolases"/>
    <property type="match status" value="1"/>
</dbReference>
<organism evidence="15 16">
    <name type="scientific">Mycena indigotica</name>
    <dbReference type="NCBI Taxonomy" id="2126181"/>
    <lineage>
        <taxon>Eukaryota</taxon>
        <taxon>Fungi</taxon>
        <taxon>Dikarya</taxon>
        <taxon>Basidiomycota</taxon>
        <taxon>Agaricomycotina</taxon>
        <taxon>Agaricomycetes</taxon>
        <taxon>Agaricomycetidae</taxon>
        <taxon>Agaricales</taxon>
        <taxon>Marasmiineae</taxon>
        <taxon>Mycenaceae</taxon>
        <taxon>Mycena</taxon>
    </lineage>
</organism>
<feature type="region of interest" description="Disordered" evidence="12">
    <location>
        <begin position="430"/>
        <end position="485"/>
    </location>
</feature>
<comment type="subcellular location">
    <subcellularLocation>
        <location evidence="1">Mitochondrion inner membrane</location>
        <topology evidence="1">Single-pass membrane protein</topology>
    </subcellularLocation>
</comment>
<evidence type="ECO:0000256" key="10">
    <source>
        <dbReference type="ARBA" id="ARBA00023136"/>
    </source>
</evidence>
<sequence>MSANRHTFDLTMANSGKNRSSRLWDSIKGIPGSIQLVDLPLSIQRSWLYAYVYDSLKYIAAGAIVETIRQSLVWFYQRVKLRHSTSAEIIQGDPAFEWLTSWLTENNVWRSSREFKVTSKTSKLVYGVSVSTDPEIQGSADYVPTYESPQLFRWRSYWVEVQRVRATIQGANGQSQHSTAIFLTVFTRDISVLSELVEEAFQMYQRKIKPYVTIFLADSPSFGGTFLWNVKRKPHRPIESIILPDGMLSDLIQDAKKFFSSEDWYHRAGIPHRRGYLLYGPPGTGKSSTIHAVASALNLEIHSFTLSSGFIDDGVLQRAITTIPKRSILLLEDIDSILPSREDDEENDLHPQPMLRSRSGVTLSGLLNILDGIGSEEGKLCFATTNYMDRLDPALMRPGRIDRRVRYTLATRVQARRLFERLFKGAETDTTTSQGMTFDDEIGTQAPSTDVENSEGSALGIKQMEQSTETSNADSSPPSLSRSASTLISDAQLASLAVQFSDSMNDEEFSPAELQGYLLSNRERPIAAAAEMKGWVSRQRVERAEKEREREQRGRDKSPPSGWAAVGRRSGGTPGLTAGLATSYLVVVLSEFTHLVYHGRSRVYLLSVDQQKD</sequence>
<keyword evidence="10" id="KW-0472">Membrane</keyword>
<evidence type="ECO:0000256" key="9">
    <source>
        <dbReference type="ARBA" id="ARBA00023128"/>
    </source>
</evidence>
<feature type="region of interest" description="Disordered" evidence="12">
    <location>
        <begin position="537"/>
        <end position="570"/>
    </location>
</feature>
<dbReference type="AlphaFoldDB" id="A0A8H6TDK6"/>
<dbReference type="InterPro" id="IPR014851">
    <property type="entry name" value="BCS1_N"/>
</dbReference>
<evidence type="ECO:0000259" key="14">
    <source>
        <dbReference type="SMART" id="SM01024"/>
    </source>
</evidence>
<proteinExistence type="inferred from homology"/>
<feature type="compositionally biased region" description="Polar residues" evidence="12">
    <location>
        <begin position="445"/>
        <end position="456"/>
    </location>
</feature>
<dbReference type="SMART" id="SM00382">
    <property type="entry name" value="AAA"/>
    <property type="match status" value="1"/>
</dbReference>
<dbReference type="OrthoDB" id="10251412at2759"/>
<evidence type="ECO:0000256" key="12">
    <source>
        <dbReference type="SAM" id="MobiDB-lite"/>
    </source>
</evidence>
<dbReference type="Gene3D" id="3.40.50.300">
    <property type="entry name" value="P-loop containing nucleotide triphosphate hydrolases"/>
    <property type="match status" value="1"/>
</dbReference>
<dbReference type="GO" id="GO:0005524">
    <property type="term" value="F:ATP binding"/>
    <property type="evidence" value="ECO:0007669"/>
    <property type="project" value="UniProtKB-KW"/>
</dbReference>
<reference evidence="15" key="1">
    <citation type="submission" date="2020-05" db="EMBL/GenBank/DDBJ databases">
        <title>Mycena genomes resolve the evolution of fungal bioluminescence.</title>
        <authorList>
            <person name="Tsai I.J."/>
        </authorList>
    </citation>
    <scope>NUCLEOTIDE SEQUENCE</scope>
    <source>
        <strain evidence="15">171206Taipei</strain>
    </source>
</reference>
<evidence type="ECO:0000259" key="13">
    <source>
        <dbReference type="SMART" id="SM00382"/>
    </source>
</evidence>
<keyword evidence="6" id="KW-0378">Hydrolase</keyword>
<gene>
    <name evidence="15" type="ORF">MIND_00048000</name>
</gene>
<dbReference type="Pfam" id="PF08740">
    <property type="entry name" value="BCS1_N"/>
    <property type="match status" value="1"/>
</dbReference>
<evidence type="ECO:0000256" key="3">
    <source>
        <dbReference type="ARBA" id="ARBA00022692"/>
    </source>
</evidence>
<feature type="compositionally biased region" description="Low complexity" evidence="12">
    <location>
        <begin position="470"/>
        <end position="485"/>
    </location>
</feature>
<evidence type="ECO:0000256" key="4">
    <source>
        <dbReference type="ARBA" id="ARBA00022741"/>
    </source>
</evidence>
<evidence type="ECO:0000313" key="15">
    <source>
        <dbReference type="EMBL" id="KAF7315334.1"/>
    </source>
</evidence>
<feature type="domain" description="BCS1 N-terminal" evidence="14">
    <location>
        <begin position="59"/>
        <end position="241"/>
    </location>
</feature>
<protein>
    <recommendedName>
        <fullName evidence="17">Mitochondrial chaperone BCS1</fullName>
    </recommendedName>
</protein>
<accession>A0A8H6TDK6</accession>
<keyword evidence="9" id="KW-0496">Mitochondrion</keyword>
<dbReference type="InterPro" id="IPR003593">
    <property type="entry name" value="AAA+_ATPase"/>
</dbReference>
<dbReference type="GeneID" id="59339963"/>
<evidence type="ECO:0000256" key="7">
    <source>
        <dbReference type="ARBA" id="ARBA00022840"/>
    </source>
</evidence>
<evidence type="ECO:0000256" key="5">
    <source>
        <dbReference type="ARBA" id="ARBA00022792"/>
    </source>
</evidence>
<dbReference type="Pfam" id="PF00004">
    <property type="entry name" value="AAA"/>
    <property type="match status" value="1"/>
</dbReference>
<dbReference type="Proteomes" id="UP000636479">
    <property type="component" value="Unassembled WGS sequence"/>
</dbReference>